<evidence type="ECO:0000256" key="16">
    <source>
        <dbReference type="SAM" id="MobiDB-lite"/>
    </source>
</evidence>
<dbReference type="EMBL" id="WKKI01000037">
    <property type="protein sequence ID" value="MRX73528.1"/>
    <property type="molecule type" value="Genomic_DNA"/>
</dbReference>
<evidence type="ECO:0000256" key="14">
    <source>
        <dbReference type="HAMAP-Rule" id="MF_01452"/>
    </source>
</evidence>
<name>A0A7X2J2S9_9BACI</name>
<evidence type="ECO:0000256" key="3">
    <source>
        <dbReference type="ARBA" id="ARBA00022723"/>
    </source>
</evidence>
<evidence type="ECO:0000256" key="5">
    <source>
        <dbReference type="ARBA" id="ARBA00022763"/>
    </source>
</evidence>
<evidence type="ECO:0000256" key="2">
    <source>
        <dbReference type="ARBA" id="ARBA00022722"/>
    </source>
</evidence>
<reference evidence="18 19" key="1">
    <citation type="submission" date="2019-11" db="EMBL/GenBank/DDBJ databases">
        <title>Bacillus lacus genome.</title>
        <authorList>
            <person name="Allen C.J."/>
            <person name="Newman J.D."/>
        </authorList>
    </citation>
    <scope>NUCLEOTIDE SEQUENCE [LARGE SCALE GENOMIC DNA]</scope>
    <source>
        <strain evidence="18 19">KCTC 33946</strain>
    </source>
</reference>
<keyword evidence="11 14" id="KW-0411">Iron-sulfur</keyword>
<keyword evidence="1 14" id="KW-0004">4Fe-4S</keyword>
<comment type="caution">
    <text evidence="18">The sequence shown here is derived from an EMBL/GenBank/DDBJ whole genome shotgun (WGS) entry which is preliminary data.</text>
</comment>
<dbReference type="Pfam" id="PF13361">
    <property type="entry name" value="UvrD_C"/>
    <property type="match status" value="1"/>
</dbReference>
<evidence type="ECO:0000256" key="11">
    <source>
        <dbReference type="ARBA" id="ARBA00023014"/>
    </source>
</evidence>
<comment type="subunit">
    <text evidence="14">Heterodimer of AddA and AddB.</text>
</comment>
<dbReference type="RefSeq" id="WP_154308988.1">
    <property type="nucleotide sequence ID" value="NZ_WKKI01000037.1"/>
</dbReference>
<keyword evidence="7 14" id="KW-0347">Helicase</keyword>
<dbReference type="InterPro" id="IPR027417">
    <property type="entry name" value="P-loop_NTPase"/>
</dbReference>
<feature type="domain" description="UvrD-like helicase C-terminal" evidence="17">
    <location>
        <begin position="281"/>
        <end position="598"/>
    </location>
</feature>
<feature type="binding site" evidence="14">
    <location>
        <position position="801"/>
    </location>
    <ligand>
        <name>[4Fe-4S] cluster</name>
        <dbReference type="ChEBI" id="CHEBI:49883"/>
    </ligand>
</feature>
<evidence type="ECO:0000256" key="15">
    <source>
        <dbReference type="SAM" id="Coils"/>
    </source>
</evidence>
<evidence type="ECO:0000256" key="9">
    <source>
        <dbReference type="ARBA" id="ARBA00022840"/>
    </source>
</evidence>
<proteinExistence type="inferred from homology"/>
<dbReference type="Gene3D" id="6.10.140.1030">
    <property type="match status" value="1"/>
</dbReference>
<evidence type="ECO:0000256" key="1">
    <source>
        <dbReference type="ARBA" id="ARBA00022485"/>
    </source>
</evidence>
<dbReference type="GO" id="GO:0005524">
    <property type="term" value="F:ATP binding"/>
    <property type="evidence" value="ECO:0007669"/>
    <property type="project" value="UniProtKB-UniRule"/>
</dbReference>
<evidence type="ECO:0000256" key="10">
    <source>
        <dbReference type="ARBA" id="ARBA00023004"/>
    </source>
</evidence>
<dbReference type="InterPro" id="IPR014140">
    <property type="entry name" value="DNA_helicase_suAddB"/>
</dbReference>
<dbReference type="Pfam" id="PF12705">
    <property type="entry name" value="PDDEXK_1"/>
    <property type="match status" value="1"/>
</dbReference>
<dbReference type="GO" id="GO:0000724">
    <property type="term" value="P:double-strand break repair via homologous recombination"/>
    <property type="evidence" value="ECO:0007669"/>
    <property type="project" value="UniProtKB-UniRule"/>
</dbReference>
<evidence type="ECO:0000256" key="8">
    <source>
        <dbReference type="ARBA" id="ARBA00022839"/>
    </source>
</evidence>
<keyword evidence="4 14" id="KW-0547">Nucleotide-binding</keyword>
<protein>
    <recommendedName>
        <fullName evidence="14">ATP-dependent helicase/deoxyribonuclease subunit B</fullName>
        <ecNumber evidence="14">3.1.-.-</ecNumber>
    </recommendedName>
    <alternativeName>
        <fullName evidence="14">ATP-dependent helicase/nuclease subunit AddB</fullName>
    </alternativeName>
</protein>
<dbReference type="PANTHER" id="PTHR30591:SF1">
    <property type="entry name" value="RECBCD ENZYME SUBUNIT RECC"/>
    <property type="match status" value="1"/>
</dbReference>
<dbReference type="Proteomes" id="UP000448867">
    <property type="component" value="Unassembled WGS sequence"/>
</dbReference>
<evidence type="ECO:0000313" key="18">
    <source>
        <dbReference type="EMBL" id="MRX73528.1"/>
    </source>
</evidence>
<evidence type="ECO:0000256" key="13">
    <source>
        <dbReference type="ARBA" id="ARBA00023204"/>
    </source>
</evidence>
<keyword evidence="2 14" id="KW-0540">Nuclease</keyword>
<dbReference type="InterPro" id="IPR014017">
    <property type="entry name" value="DNA_helicase_UvrD-like_C"/>
</dbReference>
<keyword evidence="12 14" id="KW-0238">DNA-binding</keyword>
<evidence type="ECO:0000259" key="17">
    <source>
        <dbReference type="PROSITE" id="PS51217"/>
    </source>
</evidence>
<dbReference type="Pfam" id="PF21445">
    <property type="entry name" value="ADDB_N"/>
    <property type="match status" value="1"/>
</dbReference>
<keyword evidence="10 14" id="KW-0408">Iron</keyword>
<comment type="cofactor">
    <cofactor evidence="14">
        <name>Mg(2+)</name>
        <dbReference type="ChEBI" id="CHEBI:18420"/>
    </cofactor>
</comment>
<keyword evidence="13 14" id="KW-0234">DNA repair</keyword>
<comment type="miscellaneous">
    <text evidence="14">Despite having conserved helicase domains, this subunit does not have helicase activity.</text>
</comment>
<dbReference type="EC" id="3.1.-.-" evidence="14"/>
<feature type="binding site" evidence="14">
    <location>
        <position position="1124"/>
    </location>
    <ligand>
        <name>[4Fe-4S] cluster</name>
        <dbReference type="ChEBI" id="CHEBI:49883"/>
    </ligand>
</feature>
<keyword evidence="6 14" id="KW-0378">Hydrolase</keyword>
<comment type="function">
    <text evidence="14">The heterodimer acts as both an ATP-dependent DNA helicase and an ATP-dependent, dual-direction single-stranded exonuclease. Recognizes the chi site generating a DNA molecule suitable for the initiation of homologous recombination. The AddB subunit has 5' -&gt; 3' nuclease activity but not helicase activity.</text>
</comment>
<keyword evidence="9 14" id="KW-0067">ATP-binding</keyword>
<dbReference type="NCBIfam" id="TIGR02773">
    <property type="entry name" value="addB_Gpos"/>
    <property type="match status" value="1"/>
</dbReference>
<dbReference type="InterPro" id="IPR011604">
    <property type="entry name" value="PDDEXK-like_dom_sf"/>
</dbReference>
<dbReference type="Gene3D" id="3.90.320.10">
    <property type="match status" value="1"/>
</dbReference>
<dbReference type="GO" id="GO:0051539">
    <property type="term" value="F:4 iron, 4 sulfur cluster binding"/>
    <property type="evidence" value="ECO:0007669"/>
    <property type="project" value="UniProtKB-KW"/>
</dbReference>
<sequence length="1177" mass="135064">MEMKFVLGRSGSGKTEELLGEIRSKLFEDPAGSPMVLLVPDQMTFAMEYRLAKTPGLGGMMRAQVYSFTRLAWRVLQETGGMTRQYLSSTGIQMMLRKLIEENRQQLRVYAKASDKAGFVEHVEVMLTELKRYCVSVEELQSQFEDLNSAASAGEQALSGKIHDLALLYAGMEKELSRNYIDSEDYLRLLSEKIEHWPNIAETDFYIDGFYHFTPQEYQVLEQIMKHARSVTIALTADKPFDEHLPHELHLFHMTGLTYNKLTSLAQKNGLDTGVCEVRKELHRFAGSPSLAHLEKHYDSRPTRKFEQETDICLLQAANRRAEIEGIARKIQSLIRTKGFRYRDMALLVRNSGDYHDLIEQIFRDYDIPYFIDQKRSMLSHPLIELIRSSLETVTGNWRYEPVFRCIKTELLYPSGASRHQLREDADQLENYVLSYGIQGKRWTEDVRWVYRRFTSLDEDFAVTDAELQMEEKLNSMKKMIVPPLKTLSSRLKRGKTGRKKAQALYLFLEELEIPEKLEQLKFESEEAGRLVEAREHDQVWNAVISMLDEFVEMMDETEISHALFNDMIDSGLQALKFALVPPAMDQVLVASLTRSRFFDIKCSFILGANDGVLPAKPAEEGVLSEEDRELLWRSGMELAPNARQQLLDENFLIYLALTSASEELFISYPLADAEGKSLLPSVLIRRLQEIFPDMQQHMLLNEPQELQDIEQLDFMVNPSVTLTYLTSQLQAWKRNYPIHDGWWEAYNQLINGSYSSLTARLVSSLFYKNEPQRLEKEVSRELYGEHIMGSVSRMEQFQACAFSHFASHGLKLRERQFYRLEAPDIGQLFHSALKLISDRLQEMKTDWKDLTASQCERLSEDAVNRLAPRLQREILLSSNRHMYLMRKLQRIIARASSVISEHARASGFSPAGIELGFGKSEALPPIRFTLDNGCTMELAGRIDRVDKADSSKGLLLRIIDFKSSDKTLNLSEVYYGLALQMLTYLDVILTHSTEWLGVEASPAGVLYFHVHDPLINTKSWISEDMVEEEIFKKFKMKGLLLGDEEALRLMDTTLESGQSSIVSAGLKKDGSFRSDSQIASEADFSLLRNHVRKQFKQIGTDITDGVIDVAPYKIKDKVPCTFCEFKSVCQFDVSLEENQYRVLKPETNEEVLKRLKEEAEKDDEVSAKTGKQPVDR</sequence>
<dbReference type="InterPro" id="IPR049035">
    <property type="entry name" value="ADDB_N"/>
</dbReference>
<feature type="coiled-coil region" evidence="15">
    <location>
        <begin position="96"/>
        <end position="157"/>
    </location>
</feature>
<keyword evidence="15" id="KW-0175">Coiled coil</keyword>
<dbReference type="GO" id="GO:0046872">
    <property type="term" value="F:metal ion binding"/>
    <property type="evidence" value="ECO:0007669"/>
    <property type="project" value="UniProtKB-KW"/>
</dbReference>
<organism evidence="18 19">
    <name type="scientific">Metabacillus lacus</name>
    <dbReference type="NCBI Taxonomy" id="1983721"/>
    <lineage>
        <taxon>Bacteria</taxon>
        <taxon>Bacillati</taxon>
        <taxon>Bacillota</taxon>
        <taxon>Bacilli</taxon>
        <taxon>Bacillales</taxon>
        <taxon>Bacillaceae</taxon>
        <taxon>Metabacillus</taxon>
    </lineage>
</organism>
<gene>
    <name evidence="14 18" type="primary">addB</name>
    <name evidence="18" type="ORF">GJU40_15395</name>
</gene>
<feature type="region of interest" description="Disordered" evidence="16">
    <location>
        <begin position="1158"/>
        <end position="1177"/>
    </location>
</feature>
<dbReference type="OrthoDB" id="9758506at2"/>
<evidence type="ECO:0000256" key="6">
    <source>
        <dbReference type="ARBA" id="ARBA00022801"/>
    </source>
</evidence>
<evidence type="ECO:0000313" key="19">
    <source>
        <dbReference type="Proteomes" id="UP000448867"/>
    </source>
</evidence>
<evidence type="ECO:0000256" key="12">
    <source>
        <dbReference type="ARBA" id="ARBA00023125"/>
    </source>
</evidence>
<dbReference type="InterPro" id="IPR038726">
    <property type="entry name" value="PDDEXK_AddAB-type"/>
</dbReference>
<dbReference type="SUPFAM" id="SSF52540">
    <property type="entry name" value="P-loop containing nucleoside triphosphate hydrolases"/>
    <property type="match status" value="1"/>
</dbReference>
<dbReference type="Gene3D" id="3.40.50.300">
    <property type="entry name" value="P-loop containing nucleotide triphosphate hydrolases"/>
    <property type="match status" value="3"/>
</dbReference>
<evidence type="ECO:0000256" key="7">
    <source>
        <dbReference type="ARBA" id="ARBA00022806"/>
    </source>
</evidence>
<dbReference type="GO" id="GO:0008409">
    <property type="term" value="F:5'-3' exonuclease activity"/>
    <property type="evidence" value="ECO:0007669"/>
    <property type="project" value="UniProtKB-UniRule"/>
</dbReference>
<dbReference type="GO" id="GO:0004386">
    <property type="term" value="F:helicase activity"/>
    <property type="evidence" value="ECO:0007669"/>
    <property type="project" value="UniProtKB-KW"/>
</dbReference>
<feature type="binding site" evidence="14">
    <location>
        <position position="1130"/>
    </location>
    <ligand>
        <name>[4Fe-4S] cluster</name>
        <dbReference type="ChEBI" id="CHEBI:49883"/>
    </ligand>
</feature>
<dbReference type="HAMAP" id="MF_01452">
    <property type="entry name" value="AddB_type1"/>
    <property type="match status" value="1"/>
</dbReference>
<keyword evidence="3 14" id="KW-0479">Metal-binding</keyword>
<accession>A0A7X2J2S9</accession>
<keyword evidence="19" id="KW-1185">Reference proteome</keyword>
<comment type="similarity">
    <text evidence="14">Belongs to the helicase family. AddB/RexB type 1 subfamily.</text>
</comment>
<dbReference type="GO" id="GO:0003690">
    <property type="term" value="F:double-stranded DNA binding"/>
    <property type="evidence" value="ECO:0007669"/>
    <property type="project" value="UniProtKB-UniRule"/>
</dbReference>
<dbReference type="PROSITE" id="PS51217">
    <property type="entry name" value="UVRD_HELICASE_CTER"/>
    <property type="match status" value="1"/>
</dbReference>
<keyword evidence="5 14" id="KW-0227">DNA damage</keyword>
<dbReference type="PANTHER" id="PTHR30591">
    <property type="entry name" value="RECBCD ENZYME SUBUNIT RECC"/>
    <property type="match status" value="1"/>
</dbReference>
<feature type="binding site" evidence="14">
    <location>
        <position position="1121"/>
    </location>
    <ligand>
        <name>[4Fe-4S] cluster</name>
        <dbReference type="ChEBI" id="CHEBI:49883"/>
    </ligand>
</feature>
<comment type="cofactor">
    <cofactor evidence="14">
        <name>[4Fe-4S] cluster</name>
        <dbReference type="ChEBI" id="CHEBI:49883"/>
    </cofactor>
    <text evidence="14">Binds 1 [4Fe-4S] cluster.</text>
</comment>
<keyword evidence="8 14" id="KW-0269">Exonuclease</keyword>
<dbReference type="AlphaFoldDB" id="A0A7X2J2S9"/>
<evidence type="ECO:0000256" key="4">
    <source>
        <dbReference type="ARBA" id="ARBA00022741"/>
    </source>
</evidence>